<gene>
    <name evidence="2" type="ORF">H5410_022561</name>
</gene>
<evidence type="ECO:0000313" key="3">
    <source>
        <dbReference type="Proteomes" id="UP000824120"/>
    </source>
</evidence>
<evidence type="ECO:0000313" key="2">
    <source>
        <dbReference type="EMBL" id="KAG5611280.1"/>
    </source>
</evidence>
<reference evidence="2 3" key="1">
    <citation type="submission" date="2020-09" db="EMBL/GenBank/DDBJ databases">
        <title>De no assembly of potato wild relative species, Solanum commersonii.</title>
        <authorList>
            <person name="Cho K."/>
        </authorList>
    </citation>
    <scope>NUCLEOTIDE SEQUENCE [LARGE SCALE GENOMIC DNA]</scope>
    <source>
        <strain evidence="2">LZ3.2</strain>
        <tissue evidence="2">Leaf</tissue>
    </source>
</reference>
<protein>
    <submittedName>
        <fullName evidence="2">Uncharacterized protein</fullName>
    </submittedName>
</protein>
<name>A0A9J5ZHJ3_SOLCO</name>
<dbReference type="Proteomes" id="UP000824120">
    <property type="component" value="Chromosome 4"/>
</dbReference>
<feature type="region of interest" description="Disordered" evidence="1">
    <location>
        <begin position="38"/>
        <end position="59"/>
    </location>
</feature>
<dbReference type="EMBL" id="JACXVP010000004">
    <property type="protein sequence ID" value="KAG5611280.1"/>
    <property type="molecule type" value="Genomic_DNA"/>
</dbReference>
<feature type="compositionally biased region" description="Low complexity" evidence="1">
    <location>
        <begin position="42"/>
        <end position="52"/>
    </location>
</feature>
<dbReference type="AlphaFoldDB" id="A0A9J5ZHJ3"/>
<proteinExistence type="predicted"/>
<keyword evidence="3" id="KW-1185">Reference proteome</keyword>
<accession>A0A9J5ZHJ3</accession>
<comment type="caution">
    <text evidence="2">The sequence shown here is derived from an EMBL/GenBank/DDBJ whole genome shotgun (WGS) entry which is preliminary data.</text>
</comment>
<evidence type="ECO:0000256" key="1">
    <source>
        <dbReference type="SAM" id="MobiDB-lite"/>
    </source>
</evidence>
<sequence length="59" mass="6566">MVPLMGLEAVAKPLSIINQPQGKFKATPTIRLRLHKPLEEATTSTFRSSTTTHGDHHWS</sequence>
<organism evidence="2 3">
    <name type="scientific">Solanum commersonii</name>
    <name type="common">Commerson's wild potato</name>
    <name type="synonym">Commerson's nightshade</name>
    <dbReference type="NCBI Taxonomy" id="4109"/>
    <lineage>
        <taxon>Eukaryota</taxon>
        <taxon>Viridiplantae</taxon>
        <taxon>Streptophyta</taxon>
        <taxon>Embryophyta</taxon>
        <taxon>Tracheophyta</taxon>
        <taxon>Spermatophyta</taxon>
        <taxon>Magnoliopsida</taxon>
        <taxon>eudicotyledons</taxon>
        <taxon>Gunneridae</taxon>
        <taxon>Pentapetalae</taxon>
        <taxon>asterids</taxon>
        <taxon>lamiids</taxon>
        <taxon>Solanales</taxon>
        <taxon>Solanaceae</taxon>
        <taxon>Solanoideae</taxon>
        <taxon>Solaneae</taxon>
        <taxon>Solanum</taxon>
    </lineage>
</organism>